<proteinExistence type="predicted"/>
<feature type="domain" description="Aerobactin siderophore biosynthesis IucA/IucC-like C-terminal" evidence="1">
    <location>
        <begin position="89"/>
        <end position="229"/>
    </location>
</feature>
<evidence type="ECO:0000313" key="4">
    <source>
        <dbReference type="Proteomes" id="UP000000329"/>
    </source>
</evidence>
<dbReference type="EMBL" id="CP002039">
    <property type="protein sequence ID" value="ADJ63847.1"/>
    <property type="molecule type" value="Genomic_DNA"/>
</dbReference>
<dbReference type="NCBIfam" id="TIGR03951">
    <property type="entry name" value="Fe_III_red_FhuF"/>
    <property type="match status" value="1"/>
</dbReference>
<dbReference type="AlphaFoldDB" id="D8IVA8"/>
<dbReference type="eggNOG" id="COG4114">
    <property type="taxonomic scope" value="Bacteria"/>
</dbReference>
<dbReference type="STRING" id="757424.Hsero_2348"/>
<gene>
    <name evidence="3" type="ordered locus">Hsero_2348</name>
</gene>
<keyword evidence="4" id="KW-1185">Reference proteome</keyword>
<name>D8IVA8_HERSS</name>
<sequence>MNKSARHSSPSMTAPAFEPAQLAPSSVLPILAPLFDQRTAAYAARLVCDVSSYAQALPLPALLEGAALDDAVRLHAAHWRSDDLRAVASAWCLDYFAAMLVPAMAAAAVLRHHLPLAAVQVRVVLASHGGMAQVCLPHAGHPWPQASPPERYEELVWQHLAPVIAALNKRFRTPSAVLWGNAVRYIHAVLQRGVLLALPSQEGLAEDRRLLLDSPLWPDGRTNPLYHRRAVPPAGVDYLHRNCCMYYRLPGEDYCAACPLRSRHDKRASD</sequence>
<accession>D8IVA8</accession>
<dbReference type="HOGENOM" id="CLU_088228_1_0_4"/>
<dbReference type="InterPro" id="IPR022770">
    <property type="entry name" value="IucA/IucC-like_C"/>
</dbReference>
<dbReference type="InterPro" id="IPR008090">
    <property type="entry name" value="Fe_iron_reduct"/>
</dbReference>
<dbReference type="InterPro" id="IPR024726">
    <property type="entry name" value="FhuF_C"/>
</dbReference>
<organism evidence="3 4">
    <name type="scientific">Herbaspirillum seropedicae (strain SmR1)</name>
    <dbReference type="NCBI Taxonomy" id="757424"/>
    <lineage>
        <taxon>Bacteria</taxon>
        <taxon>Pseudomonadati</taxon>
        <taxon>Pseudomonadota</taxon>
        <taxon>Betaproteobacteria</taxon>
        <taxon>Burkholderiales</taxon>
        <taxon>Oxalobacteraceae</taxon>
        <taxon>Herbaspirillum</taxon>
    </lineage>
</organism>
<protein>
    <submittedName>
        <fullName evidence="3">Iron reductase protein</fullName>
    </submittedName>
</protein>
<reference evidence="3 4" key="1">
    <citation type="submission" date="2010-04" db="EMBL/GenBank/DDBJ databases">
        <title>The genome of Herbaspirillum seropedicae SmR1, an endophytic, nitrogen-fixing, plant-growth promoting beta-Proteobacteria.</title>
        <authorList>
            <person name="Pedrosa F.O."/>
            <person name="Monteiro R.A."/>
            <person name="Wassem R."/>
            <person name="Cruz L.M."/>
            <person name="Ayub R.A."/>
            <person name="Colauto N.B."/>
            <person name="Fernandez M.A."/>
            <person name="Fungaro M.H.P."/>
            <person name="Grisard E.C."/>
            <person name="Hungria M."/>
            <person name="Madeira H.M.F."/>
            <person name="Nodari R.O."/>
            <person name="Osaku C.A."/>
            <person name="Petzl-Erler M.L."/>
            <person name="Terenzi H."/>
            <person name="Vieira L.G.E."/>
            <person name="Almeida M.I.M."/>
            <person name="Alves L.R."/>
            <person name="Arantes O.M.N."/>
            <person name="Balsanelli E."/>
            <person name="Barcellos F.G."/>
            <person name="Baura V.A."/>
            <person name="Binde D.R."/>
            <person name="Campo R.J."/>
            <person name="Chubatsu L.S."/>
            <person name="Chueire L.M.O."/>
            <person name="Ciferri R.R."/>
            <person name="Correa L.C."/>
            <person name="da Conceicao Silva J.L."/>
            <person name="Dabul A.N.G."/>
            <person name="Dambros B.P."/>
            <person name="Faoro H."/>
            <person name="Favetti A."/>
            <person name="Friedermann G."/>
            <person name="Furlaneto M.C."/>
            <person name="Gasques L.S."/>
            <person name="Gimenes C.C.T."/>
            <person name="Gioppo N.M.R."/>
            <person name="Glienke-Blanco C."/>
            <person name="Godoy L.P."/>
            <person name="Guerra M.P."/>
            <person name="Karp S."/>
            <person name="Kava-Cordeiro V."/>
            <person name="Margarido V.P."/>
            <person name="Mathioni S.M."/>
            <person name="Menck-Soares M.A."/>
            <person name="Murace N.K."/>
            <person name="Nicolas M.F."/>
            <person name="Oliveira C.E.C."/>
            <person name="Pagnan N.A.B."/>
            <person name="Pamphile J.A."/>
            <person name="Patussi E.V."/>
            <person name="Pereira L.F.P."/>
            <person name="Pereira-Ferrari L."/>
            <person name="Pinto F.G.S."/>
            <person name="Precoma C."/>
            <person name="Prioli A.J."/>
            <person name="Prioli S.M.A.P."/>
            <person name="Raittz R.T."/>
            <person name="Ramos H.J.O."/>
            <person name="Ribeiro E.M.S.F."/>
            <person name="Rigo L.U."/>
            <person name="Rocha C.L.M.S.C."/>
            <person name="Rocha S.N."/>
            <person name="Santos K."/>
            <person name="Satori D."/>
            <person name="Silva A.G."/>
            <person name="Simao R.C.G."/>
            <person name="Soares M.A.M."/>
            <person name="Souza E.M."/>
            <person name="Steffens M.B.R."/>
            <person name="Steindel M."/>
            <person name="Tadra-Sfeir M.Z."/>
            <person name="Takahashi E.K."/>
            <person name="Torres R.A."/>
            <person name="Valle J.S."/>
            <person name="Vernal J.I."/>
            <person name="Vilas-Boas L.A."/>
            <person name="Watanabe M.A.E."/>
            <person name="Weiss V.A."/>
            <person name="Yates M.A."/>
            <person name="Souza E.M."/>
        </authorList>
    </citation>
    <scope>NUCLEOTIDE SEQUENCE [LARGE SCALE GENOMIC DNA]</scope>
    <source>
        <strain evidence="3 4">SmR1</strain>
    </source>
</reference>
<evidence type="ECO:0000313" key="3">
    <source>
        <dbReference type="EMBL" id="ADJ63847.1"/>
    </source>
</evidence>
<evidence type="ECO:0000259" key="1">
    <source>
        <dbReference type="Pfam" id="PF06276"/>
    </source>
</evidence>
<dbReference type="GO" id="GO:0003824">
    <property type="term" value="F:catalytic activity"/>
    <property type="evidence" value="ECO:0007669"/>
    <property type="project" value="UniProtKB-ARBA"/>
</dbReference>
<dbReference type="Pfam" id="PF11575">
    <property type="entry name" value="FhuF_C"/>
    <property type="match status" value="1"/>
</dbReference>
<evidence type="ECO:0000259" key="2">
    <source>
        <dbReference type="Pfam" id="PF11575"/>
    </source>
</evidence>
<dbReference type="GO" id="GO:0051537">
    <property type="term" value="F:2 iron, 2 sulfur cluster binding"/>
    <property type="evidence" value="ECO:0007669"/>
    <property type="project" value="InterPro"/>
</dbReference>
<dbReference type="Pfam" id="PF06276">
    <property type="entry name" value="FhuF"/>
    <property type="match status" value="1"/>
</dbReference>
<dbReference type="KEGG" id="hse:Hsero_2348"/>
<feature type="domain" description="Ferric siderophore reductase C-terminal" evidence="2">
    <location>
        <begin position="241"/>
        <end position="260"/>
    </location>
</feature>
<dbReference type="Proteomes" id="UP000000329">
    <property type="component" value="Chromosome"/>
</dbReference>